<evidence type="ECO:0000256" key="2">
    <source>
        <dbReference type="SAM" id="Phobius"/>
    </source>
</evidence>
<protein>
    <submittedName>
        <fullName evidence="3">Uncharacterized protein</fullName>
    </submittedName>
</protein>
<keyword evidence="2" id="KW-0812">Transmembrane</keyword>
<feature type="transmembrane region" description="Helical" evidence="2">
    <location>
        <begin position="141"/>
        <end position="165"/>
    </location>
</feature>
<keyword evidence="2" id="KW-0472">Membrane</keyword>
<feature type="transmembrane region" description="Helical" evidence="2">
    <location>
        <begin position="391"/>
        <end position="414"/>
    </location>
</feature>
<reference evidence="3 4" key="1">
    <citation type="submission" date="2020-10" db="EMBL/GenBank/DDBJ databases">
        <title>Complete genome sequence of Corynebacterium ihumii DSM 45751.</title>
        <authorList>
            <person name="Ruckert C."/>
            <person name="Albersmeier A."/>
            <person name="Busche T."/>
            <person name="Jaenicke S."/>
            <person name="Winkler A."/>
            <person name="Friethjonsson O.H."/>
            <person name="Hreggviethsson G.O."/>
            <person name="Lambert C."/>
            <person name="Badcock D."/>
            <person name="Bernaerts K."/>
            <person name="Anne J."/>
            <person name="Economou A."/>
            <person name="Kalinowski J."/>
        </authorList>
    </citation>
    <scope>NUCLEOTIDE SEQUENCE [LARGE SCALE GENOMIC DNA]</scope>
    <source>
        <strain evidence="3 4">DSM 45751</strain>
    </source>
</reference>
<evidence type="ECO:0000313" key="3">
    <source>
        <dbReference type="EMBL" id="WCZ34125.1"/>
    </source>
</evidence>
<feature type="transmembrane region" description="Helical" evidence="2">
    <location>
        <begin position="320"/>
        <end position="340"/>
    </location>
</feature>
<feature type="transmembrane region" description="Helical" evidence="2">
    <location>
        <begin position="95"/>
        <end position="121"/>
    </location>
</feature>
<gene>
    <name evidence="3" type="ORF">CIHUM_03445</name>
</gene>
<proteinExistence type="predicted"/>
<feature type="region of interest" description="Disordered" evidence="1">
    <location>
        <begin position="40"/>
        <end position="77"/>
    </location>
</feature>
<dbReference type="EMBL" id="CP063190">
    <property type="protein sequence ID" value="WCZ34125.1"/>
    <property type="molecule type" value="Genomic_DNA"/>
</dbReference>
<feature type="transmembrane region" description="Helical" evidence="2">
    <location>
        <begin position="296"/>
        <end position="313"/>
    </location>
</feature>
<keyword evidence="2" id="KW-1133">Transmembrane helix</keyword>
<feature type="transmembrane region" description="Helical" evidence="2">
    <location>
        <begin position="420"/>
        <end position="443"/>
    </location>
</feature>
<evidence type="ECO:0000256" key="1">
    <source>
        <dbReference type="SAM" id="MobiDB-lite"/>
    </source>
</evidence>
<accession>A0ABY7UDI4</accession>
<feature type="transmembrane region" description="Helical" evidence="2">
    <location>
        <begin position="263"/>
        <end position="284"/>
    </location>
</feature>
<sequence length="453" mass="46673">MRATPLRGEGATPLFARWHGHEAGRAGVIVVGAESGVAEWDTMSTTPNQRPRQSDARRQRRKGASKRKITGIKRPAANDKVPATAKERVRHYLPYAIVPNLALVLGLVALCFAVILIAGWSLTYFPGAVGEAWFALHGVPLLIDGVSLTAMPLLPAVGVAAVVAVQVRKATAGRVSVLDLLTLLGLALGLPLVVSAIALFMVFDASHVYPVGTPPVVAAFAYPLIVHLLGFIIGVRRVVWHALAKRSGIPAETVDAGANAANLILRLLAAAAVVFLIVLAFGYARVGELASQFPQLGVAGGTALAVLSLLYLPNAAVAQLAVLLGGSFEAAGAGVSLFAASNVAYPPLPLFAAIPAQMPQWAPVLLVVPAAVLAHAFVAKPMTLEGVAATATWAALMGALLGIFSAGGAGAYGLVGTDPFALALSLFIWVALTGALVRGVALVRQRASARSGS</sequence>
<dbReference type="Proteomes" id="UP001220577">
    <property type="component" value="Chromosome"/>
</dbReference>
<feature type="transmembrane region" description="Helical" evidence="2">
    <location>
        <begin position="215"/>
        <end position="235"/>
    </location>
</feature>
<organism evidence="3 4">
    <name type="scientific">Corynebacterium ihumii</name>
    <dbReference type="NCBI Taxonomy" id="1232427"/>
    <lineage>
        <taxon>Bacteria</taxon>
        <taxon>Bacillati</taxon>
        <taxon>Actinomycetota</taxon>
        <taxon>Actinomycetes</taxon>
        <taxon>Mycobacteriales</taxon>
        <taxon>Corynebacteriaceae</taxon>
        <taxon>Corynebacterium</taxon>
    </lineage>
</organism>
<keyword evidence="4" id="KW-1185">Reference proteome</keyword>
<evidence type="ECO:0000313" key="4">
    <source>
        <dbReference type="Proteomes" id="UP001220577"/>
    </source>
</evidence>
<feature type="transmembrane region" description="Helical" evidence="2">
    <location>
        <begin position="360"/>
        <end position="379"/>
    </location>
</feature>
<feature type="compositionally biased region" description="Basic residues" evidence="1">
    <location>
        <begin position="58"/>
        <end position="71"/>
    </location>
</feature>
<dbReference type="InterPro" id="IPR045931">
    <property type="entry name" value="DUF6350"/>
</dbReference>
<feature type="transmembrane region" description="Helical" evidence="2">
    <location>
        <begin position="177"/>
        <end position="203"/>
    </location>
</feature>
<dbReference type="Pfam" id="PF19877">
    <property type="entry name" value="DUF6350"/>
    <property type="match status" value="1"/>
</dbReference>
<name>A0ABY7UDI4_9CORY</name>